<protein>
    <recommendedName>
        <fullName evidence="17">Cysteine-rich receptor-like protein kinase 2</fullName>
    </recommendedName>
</protein>
<dbReference type="PROSITE" id="PS00108">
    <property type="entry name" value="PROTEIN_KINASE_ST"/>
    <property type="match status" value="1"/>
</dbReference>
<dbReference type="FunFam" id="3.30.200.20:FF:000177">
    <property type="entry name" value="Cysteine-rich receptor-like protein kinase 2"/>
    <property type="match status" value="1"/>
</dbReference>
<dbReference type="InterPro" id="IPR008271">
    <property type="entry name" value="Ser/Thr_kinase_AS"/>
</dbReference>
<dbReference type="PROSITE" id="PS00107">
    <property type="entry name" value="PROTEIN_KINASE_ATP"/>
    <property type="match status" value="1"/>
</dbReference>
<evidence type="ECO:0000256" key="9">
    <source>
        <dbReference type="ARBA" id="ARBA00023180"/>
    </source>
</evidence>
<dbReference type="CDD" id="cd23509">
    <property type="entry name" value="Gnk2-like"/>
    <property type="match status" value="2"/>
</dbReference>
<dbReference type="PROSITE" id="PS50011">
    <property type="entry name" value="PROTEIN_KINASE_DOM"/>
    <property type="match status" value="1"/>
</dbReference>
<evidence type="ECO:0000256" key="10">
    <source>
        <dbReference type="PROSITE-ProRule" id="PRU10141"/>
    </source>
</evidence>
<dbReference type="GO" id="GO:0005524">
    <property type="term" value="F:ATP binding"/>
    <property type="evidence" value="ECO:0007669"/>
    <property type="project" value="UniProtKB-UniRule"/>
</dbReference>
<evidence type="ECO:0000256" key="7">
    <source>
        <dbReference type="ARBA" id="ARBA00022840"/>
    </source>
</evidence>
<feature type="chain" id="PRO_5032885170" description="Cysteine-rich receptor-like protein kinase 2" evidence="12">
    <location>
        <begin position="22"/>
        <end position="634"/>
    </location>
</feature>
<evidence type="ECO:0000259" key="14">
    <source>
        <dbReference type="PROSITE" id="PS51473"/>
    </source>
</evidence>
<dbReference type="Pfam" id="PF07714">
    <property type="entry name" value="PK_Tyr_Ser-Thr"/>
    <property type="match status" value="1"/>
</dbReference>
<keyword evidence="3 12" id="KW-0732">Signal</keyword>
<keyword evidence="1" id="KW-0723">Serine/threonine-protein kinase</keyword>
<dbReference type="Proteomes" id="UP000636800">
    <property type="component" value="Chromosome 3"/>
</dbReference>
<keyword evidence="8" id="KW-0675">Receptor</keyword>
<gene>
    <name evidence="15" type="ORF">HPP92_007304</name>
</gene>
<dbReference type="SMART" id="SM00220">
    <property type="entry name" value="S_TKc"/>
    <property type="match status" value="1"/>
</dbReference>
<evidence type="ECO:0000256" key="8">
    <source>
        <dbReference type="ARBA" id="ARBA00023170"/>
    </source>
</evidence>
<evidence type="ECO:0000256" key="2">
    <source>
        <dbReference type="ARBA" id="ARBA00022679"/>
    </source>
</evidence>
<dbReference type="FunFam" id="1.10.510.10:FF:000336">
    <property type="entry name" value="Cysteine-rich receptor-like protein kinase 2"/>
    <property type="match status" value="1"/>
</dbReference>
<evidence type="ECO:0000256" key="5">
    <source>
        <dbReference type="ARBA" id="ARBA00022741"/>
    </source>
</evidence>
<evidence type="ECO:0000313" key="16">
    <source>
        <dbReference type="Proteomes" id="UP000636800"/>
    </source>
</evidence>
<evidence type="ECO:0000256" key="12">
    <source>
        <dbReference type="SAM" id="SignalP"/>
    </source>
</evidence>
<dbReference type="Gene3D" id="3.30.430.20">
    <property type="entry name" value="Gnk2 domain, C-X8-C-X2-C motif"/>
    <property type="match status" value="2"/>
</dbReference>
<dbReference type="EMBL" id="JADCNL010000003">
    <property type="protein sequence ID" value="KAG0488493.1"/>
    <property type="molecule type" value="Genomic_DNA"/>
</dbReference>
<reference evidence="15 16" key="1">
    <citation type="journal article" date="2020" name="Nat. Food">
        <title>A phased Vanilla planifolia genome enables genetic improvement of flavour and production.</title>
        <authorList>
            <person name="Hasing T."/>
            <person name="Tang H."/>
            <person name="Brym M."/>
            <person name="Khazi F."/>
            <person name="Huang T."/>
            <person name="Chambers A.H."/>
        </authorList>
    </citation>
    <scope>NUCLEOTIDE SEQUENCE [LARGE SCALE GENOMIC DNA]</scope>
    <source>
        <tissue evidence="15">Leaf</tissue>
    </source>
</reference>
<dbReference type="CDD" id="cd14066">
    <property type="entry name" value="STKc_IRAK"/>
    <property type="match status" value="1"/>
</dbReference>
<evidence type="ECO:0008006" key="17">
    <source>
        <dbReference type="Google" id="ProtNLM"/>
    </source>
</evidence>
<dbReference type="InterPro" id="IPR038408">
    <property type="entry name" value="GNK2_sf"/>
</dbReference>
<evidence type="ECO:0000313" key="15">
    <source>
        <dbReference type="EMBL" id="KAG0488493.1"/>
    </source>
</evidence>
<keyword evidence="11" id="KW-0812">Transmembrane</keyword>
<dbReference type="Gene3D" id="1.10.510.10">
    <property type="entry name" value="Transferase(Phosphotransferase) domain 1"/>
    <property type="match status" value="1"/>
</dbReference>
<name>A0A835RLP0_VANPL</name>
<keyword evidence="11" id="KW-1133">Transmembrane helix</keyword>
<feature type="binding site" evidence="10">
    <location>
        <position position="343"/>
    </location>
    <ligand>
        <name>ATP</name>
        <dbReference type="ChEBI" id="CHEBI:30616"/>
    </ligand>
</feature>
<sequence>MTLGFLFPLACLVFLFRPAAGDPQTYHLGFGCSSYNATNATLFIADLNATFSNLRTRISAGNTLSATSDDPRSSVPLYALFFCRSYLSQVDCLSCLSDAVSRVRICGAASGGRAISDGCTLRYESAPFYDQGTLPGNTAKCANGTSAVAGFSEVVHGLVEDLSSGVPRIAGYSAAAERDGVYAYAQCAQTLSEDVCGKCLEVSYSNVQGCLPADGGRAVDAGCFMRYSDAAFFPANQTVDLAHILEGGSGKRLTVLEGVFGGLGGVFILALLALLWIRKSRSGDHEWKGDILGEMDLQGPVKFRYRDLKSATKNFSQENKLGEGGFGHVYKGTLKNGNTVAVKRLAIAQKESTKASFQSEVKLISNVHHRNLVRLLGCCSKSNDLLLVYEYMANGSLDKFLFGKSNELLSWKQRFDIIVGMARGIAYLHHEFHACIIHRDIKPSNVLLDDNFLPKIADFGLVRLMPGDQSHLSTKFAGTLGYTAPEYAIHGQLTEKVDTYSFGVVILEIISGRRNSEPKLEPVNHYLLEWAWNLYEEDGLEQLIDKSLNPEEYNLKEIKRFIKIALLCTQSIVAARPNMSDVVVLLLSQDDPELEPSRPIFFESSCRTRGDISVSAWSNSATHATVSVTQISAR</sequence>
<dbReference type="InterPro" id="IPR001245">
    <property type="entry name" value="Ser-Thr/Tyr_kinase_cat_dom"/>
</dbReference>
<organism evidence="15 16">
    <name type="scientific">Vanilla planifolia</name>
    <name type="common">Vanilla</name>
    <dbReference type="NCBI Taxonomy" id="51239"/>
    <lineage>
        <taxon>Eukaryota</taxon>
        <taxon>Viridiplantae</taxon>
        <taxon>Streptophyta</taxon>
        <taxon>Embryophyta</taxon>
        <taxon>Tracheophyta</taxon>
        <taxon>Spermatophyta</taxon>
        <taxon>Magnoliopsida</taxon>
        <taxon>Liliopsida</taxon>
        <taxon>Asparagales</taxon>
        <taxon>Orchidaceae</taxon>
        <taxon>Vanilloideae</taxon>
        <taxon>Vanilleae</taxon>
        <taxon>Vanilla</taxon>
    </lineage>
</organism>
<dbReference type="SUPFAM" id="SSF56112">
    <property type="entry name" value="Protein kinase-like (PK-like)"/>
    <property type="match status" value="1"/>
</dbReference>
<evidence type="ECO:0000256" key="1">
    <source>
        <dbReference type="ARBA" id="ARBA00022527"/>
    </source>
</evidence>
<dbReference type="OrthoDB" id="69842at2759"/>
<comment type="caution">
    <text evidence="15">The sequence shown here is derived from an EMBL/GenBank/DDBJ whole genome shotgun (WGS) entry which is preliminary data.</text>
</comment>
<feature type="domain" description="Gnk2-homologous" evidence="14">
    <location>
        <begin position="25"/>
        <end position="128"/>
    </location>
</feature>
<dbReference type="InterPro" id="IPR017441">
    <property type="entry name" value="Protein_kinase_ATP_BS"/>
</dbReference>
<keyword evidence="16" id="KW-1185">Reference proteome</keyword>
<dbReference type="PANTHER" id="PTHR47973">
    <property type="entry name" value="CYSTEINE-RICH RECEPTOR-LIKE PROTEIN KINASE 3"/>
    <property type="match status" value="1"/>
</dbReference>
<feature type="domain" description="Protein kinase" evidence="13">
    <location>
        <begin position="315"/>
        <end position="594"/>
    </location>
</feature>
<feature type="transmembrane region" description="Helical" evidence="11">
    <location>
        <begin position="259"/>
        <end position="277"/>
    </location>
</feature>
<evidence type="ECO:0000256" key="3">
    <source>
        <dbReference type="ARBA" id="ARBA00022729"/>
    </source>
</evidence>
<dbReference type="Gene3D" id="3.30.200.20">
    <property type="entry name" value="Phosphorylase Kinase, domain 1"/>
    <property type="match status" value="1"/>
</dbReference>
<dbReference type="GO" id="GO:0004674">
    <property type="term" value="F:protein serine/threonine kinase activity"/>
    <property type="evidence" value="ECO:0007669"/>
    <property type="project" value="UniProtKB-KW"/>
</dbReference>
<keyword evidence="5 10" id="KW-0547">Nucleotide-binding</keyword>
<keyword evidence="9" id="KW-0325">Glycoprotein</keyword>
<evidence type="ECO:0000256" key="6">
    <source>
        <dbReference type="ARBA" id="ARBA00022777"/>
    </source>
</evidence>
<evidence type="ECO:0000256" key="11">
    <source>
        <dbReference type="SAM" id="Phobius"/>
    </source>
</evidence>
<keyword evidence="4" id="KW-0677">Repeat</keyword>
<evidence type="ECO:0000256" key="4">
    <source>
        <dbReference type="ARBA" id="ARBA00022737"/>
    </source>
</evidence>
<keyword evidence="7 10" id="KW-0067">ATP-binding</keyword>
<dbReference type="InterPro" id="IPR011009">
    <property type="entry name" value="Kinase-like_dom_sf"/>
</dbReference>
<keyword evidence="6" id="KW-0418">Kinase</keyword>
<proteinExistence type="predicted"/>
<dbReference type="InterPro" id="IPR052059">
    <property type="entry name" value="CR_Ser/Thr_kinase"/>
</dbReference>
<keyword evidence="2" id="KW-0808">Transferase</keyword>
<dbReference type="InterPro" id="IPR000719">
    <property type="entry name" value="Prot_kinase_dom"/>
</dbReference>
<evidence type="ECO:0000259" key="13">
    <source>
        <dbReference type="PROSITE" id="PS50011"/>
    </source>
</evidence>
<dbReference type="PROSITE" id="PS51473">
    <property type="entry name" value="GNK2"/>
    <property type="match status" value="2"/>
</dbReference>
<dbReference type="Pfam" id="PF01657">
    <property type="entry name" value="Stress-antifung"/>
    <property type="match status" value="2"/>
</dbReference>
<accession>A0A835RLP0</accession>
<dbReference type="AlphaFoldDB" id="A0A835RLP0"/>
<keyword evidence="11" id="KW-0472">Membrane</keyword>
<feature type="domain" description="Gnk2-homologous" evidence="14">
    <location>
        <begin position="133"/>
        <end position="232"/>
    </location>
</feature>
<dbReference type="InterPro" id="IPR002902">
    <property type="entry name" value="GNK2"/>
</dbReference>
<feature type="signal peptide" evidence="12">
    <location>
        <begin position="1"/>
        <end position="21"/>
    </location>
</feature>